<dbReference type="EMBL" id="CAJHJT010000056">
    <property type="protein sequence ID" value="CAD7012370.1"/>
    <property type="molecule type" value="Genomic_DNA"/>
</dbReference>
<reference evidence="1" key="1">
    <citation type="submission" date="2020-11" db="EMBL/GenBank/DDBJ databases">
        <authorList>
            <person name="Whitehead M."/>
        </authorList>
    </citation>
    <scope>NUCLEOTIDE SEQUENCE</scope>
    <source>
        <strain evidence="1">EGII</strain>
    </source>
</reference>
<dbReference type="AlphaFoldDB" id="A0A811VAL8"/>
<organism evidence="1 2">
    <name type="scientific">Ceratitis capitata</name>
    <name type="common">Mediterranean fruit fly</name>
    <name type="synonym">Tephritis capitata</name>
    <dbReference type="NCBI Taxonomy" id="7213"/>
    <lineage>
        <taxon>Eukaryota</taxon>
        <taxon>Metazoa</taxon>
        <taxon>Ecdysozoa</taxon>
        <taxon>Arthropoda</taxon>
        <taxon>Hexapoda</taxon>
        <taxon>Insecta</taxon>
        <taxon>Pterygota</taxon>
        <taxon>Neoptera</taxon>
        <taxon>Endopterygota</taxon>
        <taxon>Diptera</taxon>
        <taxon>Brachycera</taxon>
        <taxon>Muscomorpha</taxon>
        <taxon>Tephritoidea</taxon>
        <taxon>Tephritidae</taxon>
        <taxon>Ceratitis</taxon>
        <taxon>Ceratitis</taxon>
    </lineage>
</organism>
<name>A0A811VAL8_CERCA</name>
<evidence type="ECO:0000313" key="2">
    <source>
        <dbReference type="Proteomes" id="UP000606786"/>
    </source>
</evidence>
<evidence type="ECO:0000313" key="1">
    <source>
        <dbReference type="EMBL" id="CAD7012370.1"/>
    </source>
</evidence>
<keyword evidence="2" id="KW-1185">Reference proteome</keyword>
<gene>
    <name evidence="1" type="ORF">CCAP1982_LOCUS20464</name>
</gene>
<dbReference type="Proteomes" id="UP000606786">
    <property type="component" value="Unassembled WGS sequence"/>
</dbReference>
<comment type="caution">
    <text evidence="1">The sequence shown here is derived from an EMBL/GenBank/DDBJ whole genome shotgun (WGS) entry which is preliminary data.</text>
</comment>
<proteinExistence type="predicted"/>
<sequence>MVGNGFELRIDQHPISGSTKTNGRWERDHHLRLMTCRLQVSPNEQDNRLIRTLLIAVFLRKIVKRGHEEEARGVAK</sequence>
<accession>A0A811VAL8</accession>
<protein>
    <submittedName>
        <fullName evidence="1">(Mediterranean fruit fly) hypothetical protein</fullName>
    </submittedName>
</protein>